<feature type="region of interest" description="Disordered" evidence="1">
    <location>
        <begin position="1"/>
        <end position="68"/>
    </location>
</feature>
<evidence type="ECO:0000256" key="2">
    <source>
        <dbReference type="SAM" id="Phobius"/>
    </source>
</evidence>
<feature type="compositionally biased region" description="Polar residues" evidence="1">
    <location>
        <begin position="42"/>
        <end position="54"/>
    </location>
</feature>
<feature type="transmembrane region" description="Helical" evidence="2">
    <location>
        <begin position="779"/>
        <end position="805"/>
    </location>
</feature>
<organism evidence="3 4">
    <name type="scientific">Parachaetomium inaequale</name>
    <dbReference type="NCBI Taxonomy" id="2588326"/>
    <lineage>
        <taxon>Eukaryota</taxon>
        <taxon>Fungi</taxon>
        <taxon>Dikarya</taxon>
        <taxon>Ascomycota</taxon>
        <taxon>Pezizomycotina</taxon>
        <taxon>Sordariomycetes</taxon>
        <taxon>Sordariomycetidae</taxon>
        <taxon>Sordariales</taxon>
        <taxon>Chaetomiaceae</taxon>
        <taxon>Parachaetomium</taxon>
    </lineage>
</organism>
<feature type="transmembrane region" description="Helical" evidence="2">
    <location>
        <begin position="92"/>
        <end position="113"/>
    </location>
</feature>
<keyword evidence="2" id="KW-0812">Transmembrane</keyword>
<dbReference type="Pfam" id="PF11915">
    <property type="entry name" value="DUF3433"/>
    <property type="match status" value="2"/>
</dbReference>
<feature type="compositionally biased region" description="Basic and acidic residues" evidence="1">
    <location>
        <begin position="1202"/>
        <end position="1227"/>
    </location>
</feature>
<reference evidence="4" key="1">
    <citation type="journal article" date="2023" name="Mol. Phylogenet. Evol.">
        <title>Genome-scale phylogeny and comparative genomics of the fungal order Sordariales.</title>
        <authorList>
            <person name="Hensen N."/>
            <person name="Bonometti L."/>
            <person name="Westerberg I."/>
            <person name="Brannstrom I.O."/>
            <person name="Guillou S."/>
            <person name="Cros-Aarteil S."/>
            <person name="Calhoun S."/>
            <person name="Haridas S."/>
            <person name="Kuo A."/>
            <person name="Mondo S."/>
            <person name="Pangilinan J."/>
            <person name="Riley R."/>
            <person name="LaButti K."/>
            <person name="Andreopoulos B."/>
            <person name="Lipzen A."/>
            <person name="Chen C."/>
            <person name="Yan M."/>
            <person name="Daum C."/>
            <person name="Ng V."/>
            <person name="Clum A."/>
            <person name="Steindorff A."/>
            <person name="Ohm R.A."/>
            <person name="Martin F."/>
            <person name="Silar P."/>
            <person name="Natvig D.O."/>
            <person name="Lalanne C."/>
            <person name="Gautier V."/>
            <person name="Ament-Velasquez S.L."/>
            <person name="Kruys A."/>
            <person name="Hutchinson M.I."/>
            <person name="Powell A.J."/>
            <person name="Barry K."/>
            <person name="Miller A.N."/>
            <person name="Grigoriev I.V."/>
            <person name="Debuchy R."/>
            <person name="Gladieux P."/>
            <person name="Hiltunen Thoren M."/>
            <person name="Johannesson H."/>
        </authorList>
    </citation>
    <scope>NUCLEOTIDE SEQUENCE [LARGE SCALE GENOMIC DNA]</scope>
    <source>
        <strain evidence="4">CBS 284.82</strain>
    </source>
</reference>
<evidence type="ECO:0000313" key="3">
    <source>
        <dbReference type="EMBL" id="KAK4033529.1"/>
    </source>
</evidence>
<gene>
    <name evidence="3" type="ORF">C8A01DRAFT_19546</name>
</gene>
<dbReference type="PANTHER" id="PTHR37544:SF1">
    <property type="entry name" value="PHOSPHORIBOSYLAMINOIMIDAZOLE-SUCCINOCARBOXAMIDE SYNTHASE"/>
    <property type="match status" value="1"/>
</dbReference>
<proteinExistence type="predicted"/>
<keyword evidence="2" id="KW-0472">Membrane</keyword>
<feature type="transmembrane region" description="Helical" evidence="2">
    <location>
        <begin position="195"/>
        <end position="222"/>
    </location>
</feature>
<feature type="transmembrane region" description="Helical" evidence="2">
    <location>
        <begin position="677"/>
        <end position="697"/>
    </location>
</feature>
<keyword evidence="2" id="KW-1133">Transmembrane helix</keyword>
<comment type="caution">
    <text evidence="3">The sequence shown here is derived from an EMBL/GenBank/DDBJ whole genome shotgun (WGS) entry which is preliminary data.</text>
</comment>
<evidence type="ECO:0000313" key="4">
    <source>
        <dbReference type="Proteomes" id="UP001303115"/>
    </source>
</evidence>
<sequence>MAAAAPPLKWPGHRYQAVGGGPANHAYPQTPFDPEQEPEPASAQTWTPTPTSAASELPPNYAPADPGPIHPTAPILTDAKLPWRPFYLRRRILLCFTAVFALVIAAIETLLVFSDRNNGITSSSSDQHYLWTYGPTAFLTLVAAAWSRSEHQSKLVAPWVRLWRHPARPERTLLLDYLSDFQLYAVFKALRNRDFAVSITSTVAILIKVLIVISTGLITLTWTQVRHPSWPLTVQDRFVSNPARLSNSGTLVYYVMQGLADRNLTYPNGIFTEYAFQSIQDDLPDTAETSVTVDGFENSLECQPAEVALRGSMPPDPHYPHHVMNLTITSPGCNIQDFRIAPSPRWTCGNNSTCDALFSRFVPAQCDGVTDDTGKRVLVMFGNLTYTVDYSKTEKDYTGAGTLHPLIARLHQSAQMLCVPTYGITKVDVVRNGTQTRSVTAIPGITSRNLDSISAWDLMDAHYAAFKTFILIAYGKTTEVSQTTVDVDQRMELALRTQLAPDQPVTSLLDPKSLQQLATGYYRQVAAIIAKQTLMEPASVQKHGSVVMWDNRLVIRNWAAQWMAGMAAVCVVLTAAATFLVPSRGILPCSPATLPGMALLVGHSPDLLAMLRLSGAADTKSLGRPLLTSTFRSGVVADPTSSQPHFTILSELHSDRKSLTFPQVISKHSHPGVLHPGFRLALCLLLTLLIIALELTLRKSNHDDGLGDAGDDTYIHYTWTAVPAVAFGALSMLFSTMDFQIRSLAPYTALKQTVTAKTYLTLDFMDMSIPRTIFREIKFANIGALAATTAFLVASVFTIFSASLFQPLAVATTIPVTLRANQSFAMNQMGSKDGNVIASLIFGSNFSYPMFTYDDLAFPQLVSTVSLPADGSVNASTVSIEAVVPAVRARLHCRVYDSSKISTNLTLDYTIPYSFHNPLGINIEGEECNHFPKYEAWGYSNILPTYPNMTYFGLGNVVSNVSQTQGCSNLLYTWGKLDYTADPIIQHIAAIGCNESIETLSVSTTFRGANLTIDDRDPPVPLENTTRPSTIVDDGLWRVYTDLAYLTTVPNYLQPFFAMLTSSPWAVPLSSLGDPLATETILKAIKHHHGIIQAQNFAQNMAPANGTNTTLPVDITGSSTATDDQFVYEGKATTPQGEGRRRVVQDAASTRVLQALLASAVVLVAVGWAFMRETDVLPRRPTTIASVVALLAGGNLFEGRDRDGYGLGVDNEREDGSDGGGEEEKGLGPRMSGARFWMGWGTVTDWEGREVGGGENEGGVSRFGIFAVREEEVKEGDDEEGERGLIGG</sequence>
<evidence type="ECO:0000256" key="1">
    <source>
        <dbReference type="SAM" id="MobiDB-lite"/>
    </source>
</evidence>
<keyword evidence="4" id="KW-1185">Reference proteome</keyword>
<name>A0AAN6P855_9PEZI</name>
<dbReference type="InterPro" id="IPR021840">
    <property type="entry name" value="DUF3433"/>
</dbReference>
<dbReference type="EMBL" id="MU854524">
    <property type="protein sequence ID" value="KAK4033529.1"/>
    <property type="molecule type" value="Genomic_DNA"/>
</dbReference>
<protein>
    <submittedName>
        <fullName evidence="3">Uncharacterized protein</fullName>
    </submittedName>
</protein>
<feature type="transmembrane region" description="Helical" evidence="2">
    <location>
        <begin position="562"/>
        <end position="581"/>
    </location>
</feature>
<dbReference type="Proteomes" id="UP001303115">
    <property type="component" value="Unassembled WGS sequence"/>
</dbReference>
<feature type="transmembrane region" description="Helical" evidence="2">
    <location>
        <begin position="128"/>
        <end position="146"/>
    </location>
</feature>
<feature type="region of interest" description="Disordered" evidence="1">
    <location>
        <begin position="1202"/>
        <end position="1230"/>
    </location>
</feature>
<accession>A0AAN6P855</accession>
<feature type="transmembrane region" description="Helical" evidence="2">
    <location>
        <begin position="717"/>
        <end position="734"/>
    </location>
</feature>
<dbReference type="PANTHER" id="PTHR37544">
    <property type="entry name" value="SPRAY-RELATED"/>
    <property type="match status" value="1"/>
</dbReference>